<dbReference type="InterPro" id="IPR001138">
    <property type="entry name" value="Zn2Cys6_DnaBD"/>
</dbReference>
<dbReference type="InParanoid" id="A0A2T3AUH2"/>
<gene>
    <name evidence="4" type="ORF">M430DRAFT_73268</name>
</gene>
<feature type="region of interest" description="Disordered" evidence="2">
    <location>
        <begin position="1"/>
        <end position="43"/>
    </location>
</feature>
<dbReference type="PANTHER" id="PTHR47655">
    <property type="entry name" value="QUINIC ACID UTILIZATION ACTIVATOR"/>
    <property type="match status" value="1"/>
</dbReference>
<reference evidence="4 5" key="1">
    <citation type="journal article" date="2018" name="New Phytol.">
        <title>Comparative genomics and transcriptomics depict ericoid mycorrhizal fungi as versatile saprotrophs and plant mutualists.</title>
        <authorList>
            <person name="Martino E."/>
            <person name="Morin E."/>
            <person name="Grelet G.A."/>
            <person name="Kuo A."/>
            <person name="Kohler A."/>
            <person name="Daghino S."/>
            <person name="Barry K.W."/>
            <person name="Cichocki N."/>
            <person name="Clum A."/>
            <person name="Dockter R.B."/>
            <person name="Hainaut M."/>
            <person name="Kuo R.C."/>
            <person name="LaButti K."/>
            <person name="Lindahl B.D."/>
            <person name="Lindquist E.A."/>
            <person name="Lipzen A."/>
            <person name="Khouja H.R."/>
            <person name="Magnuson J."/>
            <person name="Murat C."/>
            <person name="Ohm R.A."/>
            <person name="Singer S.W."/>
            <person name="Spatafora J.W."/>
            <person name="Wang M."/>
            <person name="Veneault-Fourrey C."/>
            <person name="Henrissat B."/>
            <person name="Grigoriev I.V."/>
            <person name="Martin F.M."/>
            <person name="Perotto S."/>
        </authorList>
    </citation>
    <scope>NUCLEOTIDE SEQUENCE [LARGE SCALE GENOMIC DNA]</scope>
    <source>
        <strain evidence="4 5">ATCC 22711</strain>
    </source>
</reference>
<dbReference type="CDD" id="cd00067">
    <property type="entry name" value="GAL4"/>
    <property type="match status" value="1"/>
</dbReference>
<evidence type="ECO:0000256" key="1">
    <source>
        <dbReference type="ARBA" id="ARBA00023242"/>
    </source>
</evidence>
<dbReference type="PROSITE" id="PS50048">
    <property type="entry name" value="ZN2_CY6_FUNGAL_2"/>
    <property type="match status" value="1"/>
</dbReference>
<dbReference type="RefSeq" id="XP_024718302.1">
    <property type="nucleotide sequence ID" value="XM_024869532.1"/>
</dbReference>
<evidence type="ECO:0000313" key="5">
    <source>
        <dbReference type="Proteomes" id="UP000241818"/>
    </source>
</evidence>
<dbReference type="Pfam" id="PF00172">
    <property type="entry name" value="Zn_clus"/>
    <property type="match status" value="1"/>
</dbReference>
<keyword evidence="1" id="KW-0539">Nucleus</keyword>
<accession>A0A2T3AUH2</accession>
<feature type="compositionally biased region" description="Basic and acidic residues" evidence="2">
    <location>
        <begin position="206"/>
        <end position="218"/>
    </location>
</feature>
<dbReference type="STRING" id="857342.A0A2T3AUH2"/>
<dbReference type="Gene3D" id="4.10.240.10">
    <property type="entry name" value="Zn(2)-C6 fungal-type DNA-binding domain"/>
    <property type="match status" value="1"/>
</dbReference>
<dbReference type="PROSITE" id="PS00463">
    <property type="entry name" value="ZN2_CY6_FUNGAL_1"/>
    <property type="match status" value="1"/>
</dbReference>
<evidence type="ECO:0000313" key="4">
    <source>
        <dbReference type="EMBL" id="PSS12304.1"/>
    </source>
</evidence>
<dbReference type="InterPro" id="IPR036864">
    <property type="entry name" value="Zn2-C6_fun-type_DNA-bd_sf"/>
</dbReference>
<dbReference type="GeneID" id="36577613"/>
<name>A0A2T3AUH2_AMORE</name>
<dbReference type="EMBL" id="KZ679015">
    <property type="protein sequence ID" value="PSS12304.1"/>
    <property type="molecule type" value="Genomic_DNA"/>
</dbReference>
<feature type="domain" description="Zn(2)-C6 fungal-type" evidence="3">
    <location>
        <begin position="56"/>
        <end position="85"/>
    </location>
</feature>
<evidence type="ECO:0000256" key="2">
    <source>
        <dbReference type="SAM" id="MobiDB-lite"/>
    </source>
</evidence>
<proteinExistence type="predicted"/>
<feature type="region of interest" description="Disordered" evidence="2">
    <location>
        <begin position="181"/>
        <end position="218"/>
    </location>
</feature>
<dbReference type="GO" id="GO:0008270">
    <property type="term" value="F:zinc ion binding"/>
    <property type="evidence" value="ECO:0007669"/>
    <property type="project" value="InterPro"/>
</dbReference>
<dbReference type="Proteomes" id="UP000241818">
    <property type="component" value="Unassembled WGS sequence"/>
</dbReference>
<organism evidence="4 5">
    <name type="scientific">Amorphotheca resinae ATCC 22711</name>
    <dbReference type="NCBI Taxonomy" id="857342"/>
    <lineage>
        <taxon>Eukaryota</taxon>
        <taxon>Fungi</taxon>
        <taxon>Dikarya</taxon>
        <taxon>Ascomycota</taxon>
        <taxon>Pezizomycotina</taxon>
        <taxon>Leotiomycetes</taxon>
        <taxon>Helotiales</taxon>
        <taxon>Amorphothecaceae</taxon>
        <taxon>Amorphotheca</taxon>
    </lineage>
</organism>
<dbReference type="SUPFAM" id="SSF57701">
    <property type="entry name" value="Zn2/Cys6 DNA-binding domain"/>
    <property type="match status" value="1"/>
</dbReference>
<dbReference type="SMART" id="SM00066">
    <property type="entry name" value="GAL4"/>
    <property type="match status" value="1"/>
</dbReference>
<feature type="compositionally biased region" description="Polar residues" evidence="2">
    <location>
        <begin position="24"/>
        <end position="40"/>
    </location>
</feature>
<dbReference type="AlphaFoldDB" id="A0A2T3AUH2"/>
<dbReference type="PANTHER" id="PTHR47655:SF3">
    <property type="entry name" value="ZN(II)2CYS6 TRANSCRIPTION FACTOR (EUROFUNG)"/>
    <property type="match status" value="1"/>
</dbReference>
<dbReference type="InterPro" id="IPR052783">
    <property type="entry name" value="Metabolic/Drug-Res_Regulator"/>
</dbReference>
<protein>
    <recommendedName>
        <fullName evidence="3">Zn(2)-C6 fungal-type domain-containing protein</fullName>
    </recommendedName>
</protein>
<sequence length="218" mass="24323">MSGLPTPPVEDRHRSLQVRKTSKQTKPLNRTSKRSASSQEHGAVVVDGRHKRVWKACERCRMKKTKCDGESPCKRCKDDGLVCTAGSRKKTEFKQLPRGYAEVLENTQYALIATVQKLYSMIRNNETWDLGEPEMNDRGQPVIHDIASKLGCIRHSPDLPYAFPEGAEDFAELQAKLQAARSDLGAEDAANRKQSESSHSSPSLTRTERASSTESNHS</sequence>
<evidence type="ECO:0000259" key="3">
    <source>
        <dbReference type="PROSITE" id="PS50048"/>
    </source>
</evidence>
<dbReference type="GO" id="GO:0000981">
    <property type="term" value="F:DNA-binding transcription factor activity, RNA polymerase II-specific"/>
    <property type="evidence" value="ECO:0007669"/>
    <property type="project" value="InterPro"/>
</dbReference>
<keyword evidence="5" id="KW-1185">Reference proteome</keyword>
<dbReference type="OrthoDB" id="4151048at2759"/>
<feature type="non-terminal residue" evidence="4">
    <location>
        <position position="218"/>
    </location>
</feature>